<organism evidence="2 3">
    <name type="scientific">Devosia enhydra</name>
    <dbReference type="NCBI Taxonomy" id="665118"/>
    <lineage>
        <taxon>Bacteria</taxon>
        <taxon>Pseudomonadati</taxon>
        <taxon>Pseudomonadota</taxon>
        <taxon>Alphaproteobacteria</taxon>
        <taxon>Hyphomicrobiales</taxon>
        <taxon>Devosiaceae</taxon>
        <taxon>Devosia</taxon>
    </lineage>
</organism>
<gene>
    <name evidence="2" type="ORF">SAMN02983003_1267</name>
</gene>
<dbReference type="InterPro" id="IPR038084">
    <property type="entry name" value="PduO/GlcC-like_sf"/>
</dbReference>
<dbReference type="RefSeq" id="WP_072339965.1">
    <property type="nucleotide sequence ID" value="NZ_FPKU01000001.1"/>
</dbReference>
<dbReference type="OrthoDB" id="9815315at2"/>
<dbReference type="InterPro" id="IPR005624">
    <property type="entry name" value="PduO/GlcC-like"/>
</dbReference>
<dbReference type="Proteomes" id="UP000183447">
    <property type="component" value="Unassembled WGS sequence"/>
</dbReference>
<dbReference type="Pfam" id="PF03928">
    <property type="entry name" value="HbpS-like"/>
    <property type="match status" value="1"/>
</dbReference>
<dbReference type="PANTHER" id="PTHR28255:SF1">
    <property type="entry name" value="UPF0303 PROTEIN YBR137W"/>
    <property type="match status" value="1"/>
</dbReference>
<dbReference type="EMBL" id="FPKU01000001">
    <property type="protein sequence ID" value="SFZ82772.1"/>
    <property type="molecule type" value="Genomic_DNA"/>
</dbReference>
<dbReference type="AlphaFoldDB" id="A0A1K2HVI4"/>
<evidence type="ECO:0000313" key="2">
    <source>
        <dbReference type="EMBL" id="SFZ82772.1"/>
    </source>
</evidence>
<dbReference type="NCBIfam" id="NF002696">
    <property type="entry name" value="PRK02487.1-5"/>
    <property type="match status" value="1"/>
</dbReference>
<accession>A0A1K2HVI4</accession>
<reference evidence="2 3" key="1">
    <citation type="submission" date="2016-11" db="EMBL/GenBank/DDBJ databases">
        <authorList>
            <person name="Jaros S."/>
            <person name="Januszkiewicz K."/>
            <person name="Wedrychowicz H."/>
        </authorList>
    </citation>
    <scope>NUCLEOTIDE SEQUENCE [LARGE SCALE GENOMIC DNA]</scope>
    <source>
        <strain evidence="2 3">ATCC 23634</strain>
    </source>
</reference>
<evidence type="ECO:0000256" key="1">
    <source>
        <dbReference type="HAMAP-Rule" id="MF_00761"/>
    </source>
</evidence>
<dbReference type="SUPFAM" id="SSF143744">
    <property type="entry name" value="GlcG-like"/>
    <property type="match status" value="1"/>
</dbReference>
<dbReference type="PIRSF" id="PIRSF008757">
    <property type="entry name" value="UCP008757"/>
    <property type="match status" value="1"/>
</dbReference>
<dbReference type="Gene3D" id="3.30.450.150">
    <property type="entry name" value="Haem-degrading domain"/>
    <property type="match status" value="1"/>
</dbReference>
<comment type="similarity">
    <text evidence="1">Belongs to the UPF0303 family.</text>
</comment>
<dbReference type="HAMAP" id="MF_00761">
    <property type="entry name" value="UPF0303"/>
    <property type="match status" value="1"/>
</dbReference>
<keyword evidence="3" id="KW-1185">Reference proteome</keyword>
<sequence length="163" mass="17999">MDKAEDIRRIIAQEEALVFHQFDEGVAFEIGLAARRMAVSRQQGVVIDVRTWDRPLFYSALAGTTGDNPHWVRRKANTVQRFAKSTYRIVLEKSWDGDVFPPRRGLDPNDYVLAGGGFPIRIANAGMIGAAIISGLPEREDHKLIVAAIAEVLGKDISAIALD</sequence>
<dbReference type="InterPro" id="IPR010371">
    <property type="entry name" value="YBR137W-like"/>
</dbReference>
<dbReference type="STRING" id="665118.SAMN02983003_1267"/>
<protein>
    <recommendedName>
        <fullName evidence="1">UPF0303 protein SAMN02983003_1267</fullName>
    </recommendedName>
</protein>
<proteinExistence type="inferred from homology"/>
<evidence type="ECO:0000313" key="3">
    <source>
        <dbReference type="Proteomes" id="UP000183447"/>
    </source>
</evidence>
<dbReference type="PANTHER" id="PTHR28255">
    <property type="match status" value="1"/>
</dbReference>
<name>A0A1K2HVI4_9HYPH</name>